<reference evidence="2" key="2">
    <citation type="submission" date="2020-11" db="EMBL/GenBank/DDBJ databases">
        <authorList>
            <consortium name="DOE Joint Genome Institute"/>
            <person name="Kuo A."/>
            <person name="Miyauchi S."/>
            <person name="Kiss E."/>
            <person name="Drula E."/>
            <person name="Kohler A."/>
            <person name="Sanchez-Garcia M."/>
            <person name="Andreopoulos B."/>
            <person name="Barry K.W."/>
            <person name="Bonito G."/>
            <person name="Buee M."/>
            <person name="Carver A."/>
            <person name="Chen C."/>
            <person name="Cichocki N."/>
            <person name="Clum A."/>
            <person name="Culley D."/>
            <person name="Crous P.W."/>
            <person name="Fauchery L."/>
            <person name="Girlanda M."/>
            <person name="Hayes R."/>
            <person name="Keri Z."/>
            <person name="Labutti K."/>
            <person name="Lipzen A."/>
            <person name="Lombard V."/>
            <person name="Magnuson J."/>
            <person name="Maillard F."/>
            <person name="Morin E."/>
            <person name="Murat C."/>
            <person name="Nolan M."/>
            <person name="Ohm R."/>
            <person name="Pangilinan J."/>
            <person name="Pereira M."/>
            <person name="Perotto S."/>
            <person name="Peter M."/>
            <person name="Riley R."/>
            <person name="Sitrit Y."/>
            <person name="Stielow B."/>
            <person name="Szollosi G."/>
            <person name="Zifcakova L."/>
            <person name="Stursova M."/>
            <person name="Spatafora J.W."/>
            <person name="Tedersoo L."/>
            <person name="Vaario L.-M."/>
            <person name="Yamada A."/>
            <person name="Yan M."/>
            <person name="Wang P."/>
            <person name="Xu J."/>
            <person name="Bruns T."/>
            <person name="Baldrian P."/>
            <person name="Vilgalys R."/>
            <person name="Henrissat B."/>
            <person name="Grigoriev I.V."/>
            <person name="Hibbett D."/>
            <person name="Nagy L.G."/>
            <person name="Martin F.M."/>
        </authorList>
    </citation>
    <scope>NUCLEOTIDE SEQUENCE</scope>
    <source>
        <strain evidence="2">UH-Tt-Lm1</strain>
    </source>
</reference>
<evidence type="ECO:0000313" key="3">
    <source>
        <dbReference type="Proteomes" id="UP000736335"/>
    </source>
</evidence>
<dbReference type="EMBL" id="WIUZ02000017">
    <property type="protein sequence ID" value="KAF9780154.1"/>
    <property type="molecule type" value="Genomic_DNA"/>
</dbReference>
<dbReference type="Pfam" id="PF12937">
    <property type="entry name" value="F-box-like"/>
    <property type="match status" value="1"/>
</dbReference>
<reference evidence="2" key="1">
    <citation type="journal article" date="2020" name="Nat. Commun.">
        <title>Large-scale genome sequencing of mycorrhizal fungi provides insights into the early evolution of symbiotic traits.</title>
        <authorList>
            <person name="Miyauchi S."/>
            <person name="Kiss E."/>
            <person name="Kuo A."/>
            <person name="Drula E."/>
            <person name="Kohler A."/>
            <person name="Sanchez-Garcia M."/>
            <person name="Morin E."/>
            <person name="Andreopoulos B."/>
            <person name="Barry K.W."/>
            <person name="Bonito G."/>
            <person name="Buee M."/>
            <person name="Carver A."/>
            <person name="Chen C."/>
            <person name="Cichocki N."/>
            <person name="Clum A."/>
            <person name="Culley D."/>
            <person name="Crous P.W."/>
            <person name="Fauchery L."/>
            <person name="Girlanda M."/>
            <person name="Hayes R.D."/>
            <person name="Keri Z."/>
            <person name="LaButti K."/>
            <person name="Lipzen A."/>
            <person name="Lombard V."/>
            <person name="Magnuson J."/>
            <person name="Maillard F."/>
            <person name="Murat C."/>
            <person name="Nolan M."/>
            <person name="Ohm R.A."/>
            <person name="Pangilinan J."/>
            <person name="Pereira M.F."/>
            <person name="Perotto S."/>
            <person name="Peter M."/>
            <person name="Pfister S."/>
            <person name="Riley R."/>
            <person name="Sitrit Y."/>
            <person name="Stielow J.B."/>
            <person name="Szollosi G."/>
            <person name="Zifcakova L."/>
            <person name="Stursova M."/>
            <person name="Spatafora J.W."/>
            <person name="Tedersoo L."/>
            <person name="Vaario L.M."/>
            <person name="Yamada A."/>
            <person name="Yan M."/>
            <person name="Wang P."/>
            <person name="Xu J."/>
            <person name="Bruns T."/>
            <person name="Baldrian P."/>
            <person name="Vilgalys R."/>
            <person name="Dunand C."/>
            <person name="Henrissat B."/>
            <person name="Grigoriev I.V."/>
            <person name="Hibbett D."/>
            <person name="Nagy L.G."/>
            <person name="Martin F.M."/>
        </authorList>
    </citation>
    <scope>NUCLEOTIDE SEQUENCE</scope>
    <source>
        <strain evidence="2">UH-Tt-Lm1</strain>
    </source>
</reference>
<dbReference type="SUPFAM" id="SSF81383">
    <property type="entry name" value="F-box domain"/>
    <property type="match status" value="1"/>
</dbReference>
<sequence length="496" mass="56060">MDVHAYPGQGLSLSQLVFALNKEVKRVAHHPSFTLDMVSQLDQGTSIALADIREWRNSLVPVNRFPQEVLCLIPTHLPRESDLNHASSVCRHWRRTFNQHAILWSELNLAIKRTNLFVKTRLERVKGAPLDITAYRSGKPDILALISPRAQQIRKLHFPNDFWSHIQTFSEAINGPLPLLHSLRINVVDYDPLDSDSAIRPSLPLFSGAVNLKEFRSNVEGVPYLNHFTFPSLTTFTLTAITEEETFPASQLLDFFDATPTLRTVQVTINAETSLEGVQPGRIVVLPNVERLAIAEKEPGYKIATYISCPSAKHVSLIREDIYSLAVLPDAFPTSVTWNAIPPWYMANQIDEVVLESIISYNLSCTISFLSPRSATLEVGYRMIQTEDGDEVELILGWEYVDALHKASEAIQSHPRLANVKRLRIQDLRSPIDPDQLRRAAGVIGRLFKSMGPLEDLVLDASDLRPYLRNSLTRVLRTPLWSLQRHNMRRAYPSEA</sequence>
<feature type="domain" description="F-box" evidence="1">
    <location>
        <begin position="65"/>
        <end position="106"/>
    </location>
</feature>
<dbReference type="SMART" id="SM00256">
    <property type="entry name" value="FBOX"/>
    <property type="match status" value="1"/>
</dbReference>
<dbReference type="OrthoDB" id="2884925at2759"/>
<accession>A0A9P6H7J2</accession>
<evidence type="ECO:0000259" key="1">
    <source>
        <dbReference type="SMART" id="SM00256"/>
    </source>
</evidence>
<dbReference type="InterPro" id="IPR036047">
    <property type="entry name" value="F-box-like_dom_sf"/>
</dbReference>
<dbReference type="AlphaFoldDB" id="A0A9P6H7J2"/>
<dbReference type="Gene3D" id="1.20.1280.50">
    <property type="match status" value="1"/>
</dbReference>
<proteinExistence type="predicted"/>
<evidence type="ECO:0000313" key="2">
    <source>
        <dbReference type="EMBL" id="KAF9780154.1"/>
    </source>
</evidence>
<protein>
    <recommendedName>
        <fullName evidence="1">F-box domain-containing protein</fullName>
    </recommendedName>
</protein>
<gene>
    <name evidence="2" type="ORF">BJ322DRAFT_318581</name>
</gene>
<dbReference type="InterPro" id="IPR001810">
    <property type="entry name" value="F-box_dom"/>
</dbReference>
<organism evidence="2 3">
    <name type="scientific">Thelephora terrestris</name>
    <dbReference type="NCBI Taxonomy" id="56493"/>
    <lineage>
        <taxon>Eukaryota</taxon>
        <taxon>Fungi</taxon>
        <taxon>Dikarya</taxon>
        <taxon>Basidiomycota</taxon>
        <taxon>Agaricomycotina</taxon>
        <taxon>Agaricomycetes</taxon>
        <taxon>Thelephorales</taxon>
        <taxon>Thelephoraceae</taxon>
        <taxon>Thelephora</taxon>
    </lineage>
</organism>
<keyword evidence="3" id="KW-1185">Reference proteome</keyword>
<comment type="caution">
    <text evidence="2">The sequence shown here is derived from an EMBL/GenBank/DDBJ whole genome shotgun (WGS) entry which is preliminary data.</text>
</comment>
<name>A0A9P6H7J2_9AGAM</name>
<dbReference type="Proteomes" id="UP000736335">
    <property type="component" value="Unassembled WGS sequence"/>
</dbReference>